<feature type="transmembrane region" description="Helical" evidence="1">
    <location>
        <begin position="160"/>
        <end position="186"/>
    </location>
</feature>
<evidence type="ECO:0000313" key="4">
    <source>
        <dbReference type="Proteomes" id="UP000277326"/>
    </source>
</evidence>
<reference evidence="2 5" key="2">
    <citation type="submission" date="2018-07" db="EMBL/GenBank/DDBJ databases">
        <title>Genome sequences of Haloplanus aerogenes JCM 16430T.</title>
        <authorList>
            <person name="Kim Y.B."/>
            <person name="Roh S.W."/>
        </authorList>
    </citation>
    <scope>NUCLEOTIDE SEQUENCE [LARGE SCALE GENOMIC DNA]</scope>
    <source>
        <strain evidence="2 5">JCM 16430</strain>
    </source>
</reference>
<feature type="transmembrane region" description="Helical" evidence="1">
    <location>
        <begin position="27"/>
        <end position="53"/>
    </location>
</feature>
<dbReference type="OrthoDB" id="242654at2157"/>
<dbReference type="EMBL" id="REFS01000003">
    <property type="protein sequence ID" value="RMB18251.1"/>
    <property type="molecule type" value="Genomic_DNA"/>
</dbReference>
<accession>A0A3M0D931</accession>
<keyword evidence="1" id="KW-0812">Transmembrane</keyword>
<reference evidence="3 4" key="1">
    <citation type="journal article" date="2015" name="Stand. Genomic Sci.">
        <title>Genomic Encyclopedia of Bacterial and Archaeal Type Strains, Phase III: the genomes of soil and plant-associated and newly described type strains.</title>
        <authorList>
            <person name="Whitman W.B."/>
            <person name="Woyke T."/>
            <person name="Klenk H.P."/>
            <person name="Zhou Y."/>
            <person name="Lilburn T.G."/>
            <person name="Beck B.J."/>
            <person name="De Vos P."/>
            <person name="Vandamme P."/>
            <person name="Eisen J.A."/>
            <person name="Garrity G."/>
            <person name="Hugenholtz P."/>
            <person name="Kyrpides N.C."/>
        </authorList>
    </citation>
    <scope>NUCLEOTIDE SEQUENCE [LARGE SCALE GENOMIC DNA]</scope>
    <source>
        <strain evidence="3 4">CGMCC 1.10124</strain>
    </source>
</reference>
<name>A0A3M0D931_9EURY</name>
<proteinExistence type="predicted"/>
<protein>
    <submittedName>
        <fullName evidence="3">Uncharacterized protein</fullName>
    </submittedName>
</protein>
<keyword evidence="1" id="KW-0472">Membrane</keyword>
<gene>
    <name evidence="3" type="ORF">ATH50_1701</name>
    <name evidence="2" type="ORF">DU502_13370</name>
</gene>
<feature type="transmembrane region" description="Helical" evidence="1">
    <location>
        <begin position="223"/>
        <end position="245"/>
    </location>
</feature>
<evidence type="ECO:0000313" key="3">
    <source>
        <dbReference type="EMBL" id="RMB18251.1"/>
    </source>
</evidence>
<keyword evidence="5" id="KW-1185">Reference proteome</keyword>
<feature type="transmembrane region" description="Helical" evidence="1">
    <location>
        <begin position="73"/>
        <end position="90"/>
    </location>
</feature>
<keyword evidence="1" id="KW-1133">Transmembrane helix</keyword>
<dbReference type="Proteomes" id="UP000282007">
    <property type="component" value="Chromosome"/>
</dbReference>
<dbReference type="GeneID" id="38472294"/>
<sequence length="364" mass="40730">MSEAVRGRYRDTLLIERIAELAGFDHLATWLFGSAAYGSYLFVAVGLLIEYGLFDVYNYLVTGKSSFITSPNALAIPAMTVLGLVGLRYIHDEYARAVVSLGIEDEHVGLDRDVRRNFEGLVSFRVRLGAYALALVCYYAFVTLVLGIPELVEISGIGLVLYAQLVTFPLIIVPVLTELAVSYVAVHVLVPRRLKNADLGLFFYDPRNLGGFEPIGELLKRSYYIYTAILLLWFLQTHAPVLLASVVDSPYPAPGPIFQVVLSGIWFVGVVTIGYSMFRIHRLMKSKKEARLRTLEAEIKDALADPYDATPTNIDDRAKYDNAQESLEQVKRTKTYPTTFTMWSQIFLSVLLPQALNMVVKLPQ</sequence>
<dbReference type="RefSeq" id="WP_121920346.1">
    <property type="nucleotide sequence ID" value="NZ_CP034145.1"/>
</dbReference>
<dbReference type="Proteomes" id="UP000277326">
    <property type="component" value="Unassembled WGS sequence"/>
</dbReference>
<dbReference type="AlphaFoldDB" id="A0A3M0D931"/>
<evidence type="ECO:0000256" key="1">
    <source>
        <dbReference type="SAM" id="Phobius"/>
    </source>
</evidence>
<feature type="transmembrane region" description="Helical" evidence="1">
    <location>
        <begin position="128"/>
        <end position="148"/>
    </location>
</feature>
<feature type="transmembrane region" description="Helical" evidence="1">
    <location>
        <begin position="257"/>
        <end position="278"/>
    </location>
</feature>
<dbReference type="KEGG" id="haer:DU502_13370"/>
<evidence type="ECO:0000313" key="2">
    <source>
        <dbReference type="EMBL" id="AZH26291.1"/>
    </source>
</evidence>
<reference evidence="3" key="3">
    <citation type="submission" date="2018-10" db="EMBL/GenBank/DDBJ databases">
        <authorList>
            <person name="Whitman W."/>
            <person name="Huntemann M."/>
            <person name="Clum A."/>
            <person name="Pillay M."/>
            <person name="Palaniappan K."/>
            <person name="Varghese N."/>
            <person name="Mikhailova N."/>
            <person name="Stamatis D."/>
            <person name="Reddy T."/>
            <person name="Daum C."/>
            <person name="Shapiro N."/>
            <person name="Ivanova N."/>
            <person name="Kyrpides N."/>
            <person name="Woyke T."/>
        </authorList>
    </citation>
    <scope>NUCLEOTIDE SEQUENCE</scope>
    <source>
        <strain evidence="3">CGMCC 1.10124</strain>
    </source>
</reference>
<dbReference type="EMBL" id="CP034145">
    <property type="protein sequence ID" value="AZH26291.1"/>
    <property type="molecule type" value="Genomic_DNA"/>
</dbReference>
<organism evidence="3 4">
    <name type="scientific">Haloplanus aerogenes</name>
    <dbReference type="NCBI Taxonomy" id="660522"/>
    <lineage>
        <taxon>Archaea</taxon>
        <taxon>Methanobacteriati</taxon>
        <taxon>Methanobacteriota</taxon>
        <taxon>Stenosarchaea group</taxon>
        <taxon>Halobacteria</taxon>
        <taxon>Halobacteriales</taxon>
        <taxon>Haloferacaceae</taxon>
        <taxon>Haloplanus</taxon>
    </lineage>
</organism>
<evidence type="ECO:0000313" key="5">
    <source>
        <dbReference type="Proteomes" id="UP000282007"/>
    </source>
</evidence>